<organism evidence="3 4">
    <name type="scientific">Acidihalobacter prosperus</name>
    <dbReference type="NCBI Taxonomy" id="160660"/>
    <lineage>
        <taxon>Bacteria</taxon>
        <taxon>Pseudomonadati</taxon>
        <taxon>Pseudomonadota</taxon>
        <taxon>Gammaproteobacteria</taxon>
        <taxon>Chromatiales</taxon>
        <taxon>Ectothiorhodospiraceae</taxon>
        <taxon>Acidihalobacter</taxon>
    </lineage>
</organism>
<dbReference type="PIRSF" id="PIRSF003230">
    <property type="entry name" value="YbgC"/>
    <property type="match status" value="1"/>
</dbReference>
<accession>A0A1A6C373</accession>
<dbReference type="Proteomes" id="UP000029273">
    <property type="component" value="Unassembled WGS sequence"/>
</dbReference>
<dbReference type="GO" id="GO:0047617">
    <property type="term" value="F:fatty acyl-CoA hydrolase activity"/>
    <property type="evidence" value="ECO:0007669"/>
    <property type="project" value="TreeGrafter"/>
</dbReference>
<evidence type="ECO:0000256" key="1">
    <source>
        <dbReference type="ARBA" id="ARBA00005953"/>
    </source>
</evidence>
<comment type="similarity">
    <text evidence="1">Belongs to the 4-hydroxybenzoyl-CoA thioesterase family.</text>
</comment>
<dbReference type="PANTHER" id="PTHR31793">
    <property type="entry name" value="4-HYDROXYBENZOYL-COA THIOESTERASE FAMILY MEMBER"/>
    <property type="match status" value="1"/>
</dbReference>
<comment type="caution">
    <text evidence="3">The sequence shown here is derived from an EMBL/GenBank/DDBJ whole genome shotgun (WGS) entry which is preliminary data.</text>
</comment>
<dbReference type="CDD" id="cd00586">
    <property type="entry name" value="4HBT"/>
    <property type="match status" value="1"/>
</dbReference>
<evidence type="ECO:0000313" key="3">
    <source>
        <dbReference type="EMBL" id="OBS09009.1"/>
    </source>
</evidence>
<dbReference type="FunFam" id="3.10.129.10:FF:000004">
    <property type="entry name" value="Tol-pal system-associated acyl-CoA thioesterase"/>
    <property type="match status" value="1"/>
</dbReference>
<evidence type="ECO:0000313" key="4">
    <source>
        <dbReference type="Proteomes" id="UP000029273"/>
    </source>
</evidence>
<evidence type="ECO:0000256" key="2">
    <source>
        <dbReference type="ARBA" id="ARBA00022801"/>
    </source>
</evidence>
<dbReference type="InterPro" id="IPR050563">
    <property type="entry name" value="4-hydroxybenzoyl-CoA_TE"/>
</dbReference>
<dbReference type="SUPFAM" id="SSF54637">
    <property type="entry name" value="Thioesterase/thiol ester dehydrase-isomerase"/>
    <property type="match status" value="1"/>
</dbReference>
<keyword evidence="4" id="KW-1185">Reference proteome</keyword>
<dbReference type="STRING" id="160660.BJI67_13045"/>
<name>A0A1A6C373_9GAMM</name>
<dbReference type="RefSeq" id="WP_038088792.1">
    <property type="nucleotide sequence ID" value="NZ_JQSG02000003.1"/>
</dbReference>
<proteinExistence type="inferred from homology"/>
<dbReference type="Gene3D" id="3.10.129.10">
    <property type="entry name" value="Hotdog Thioesterase"/>
    <property type="match status" value="1"/>
</dbReference>
<keyword evidence="2" id="KW-0378">Hydrolase</keyword>
<dbReference type="InterPro" id="IPR006684">
    <property type="entry name" value="YbgC/YbaW"/>
</dbReference>
<dbReference type="InterPro" id="IPR029069">
    <property type="entry name" value="HotDog_dom_sf"/>
</dbReference>
<protein>
    <submittedName>
        <fullName evidence="3">Tol-pal system-associated acyl-CoA thioesterase</fullName>
    </submittedName>
</protein>
<dbReference type="OrthoDB" id="9808429at2"/>
<dbReference type="AlphaFoldDB" id="A0A1A6C373"/>
<dbReference type="EMBL" id="JQSG02000003">
    <property type="protein sequence ID" value="OBS09009.1"/>
    <property type="molecule type" value="Genomic_DNA"/>
</dbReference>
<dbReference type="PANTHER" id="PTHR31793:SF37">
    <property type="entry name" value="ACYL-COA THIOESTER HYDROLASE YBGC"/>
    <property type="match status" value="1"/>
</dbReference>
<sequence length="140" mass="15799">MEVFTWPVRVYYEDTDTAGVVYYANYLKFMERARTEWLRSLGFEQDSLMRDPGVIFAVRAVDVDYRQPARFNDALDVTAAVRHVRPASVVIEHEVLRASEASGDRPLLACGSVRLACLDAASFRPVAFPENLLEAVVRVS</sequence>
<dbReference type="NCBIfam" id="TIGR02799">
    <property type="entry name" value="thio_ybgC"/>
    <property type="match status" value="1"/>
</dbReference>
<reference evidence="3 4" key="1">
    <citation type="journal article" date="2014" name="Genome Announc.">
        <title>Draft Genome Sequence of the Iron-Oxidizing, Acidophilic, and Halotolerant 'Thiobacillus prosperus' Type Strain DSM 5130.</title>
        <authorList>
            <person name="Ossandon F.J."/>
            <person name="Cardenas J.P."/>
            <person name="Corbett M."/>
            <person name="Quatrini R."/>
            <person name="Holmes D.S."/>
            <person name="Watkin E."/>
        </authorList>
    </citation>
    <scope>NUCLEOTIDE SEQUENCE [LARGE SCALE GENOMIC DNA]</scope>
    <source>
        <strain evidence="3 4">DSM 5130</strain>
    </source>
</reference>
<dbReference type="Pfam" id="PF13279">
    <property type="entry name" value="4HBT_2"/>
    <property type="match status" value="1"/>
</dbReference>
<gene>
    <name evidence="3" type="ORF">Thpro_021337</name>
</gene>
<dbReference type="NCBIfam" id="TIGR00051">
    <property type="entry name" value="YbgC/FadM family acyl-CoA thioesterase"/>
    <property type="match status" value="1"/>
</dbReference>
<dbReference type="InterPro" id="IPR014166">
    <property type="entry name" value="Tol-Pal_acyl-CoA_thioesterase"/>
</dbReference>